<dbReference type="InterPro" id="IPR036584">
    <property type="entry name" value="FliS_sf"/>
</dbReference>
<dbReference type="InParanoid" id="A0LT49"/>
<keyword evidence="6" id="KW-0966">Cell projection</keyword>
<dbReference type="KEGG" id="ace:Acel_0836"/>
<keyword evidence="6" id="KW-0969">Cilium</keyword>
<dbReference type="Proteomes" id="UP000008221">
    <property type="component" value="Chromosome"/>
</dbReference>
<accession>A0LT49</accession>
<dbReference type="NCBIfam" id="TIGR00208">
    <property type="entry name" value="fliS"/>
    <property type="match status" value="1"/>
</dbReference>
<dbReference type="HOGENOM" id="CLU_080373_2_0_11"/>
<dbReference type="GO" id="GO:0005829">
    <property type="term" value="C:cytosol"/>
    <property type="evidence" value="ECO:0007669"/>
    <property type="project" value="UniProtKB-SubCell"/>
</dbReference>
<evidence type="ECO:0000256" key="5">
    <source>
        <dbReference type="ARBA" id="ARBA00023186"/>
    </source>
</evidence>
<proteinExistence type="inferred from homology"/>
<evidence type="ECO:0000256" key="4">
    <source>
        <dbReference type="ARBA" id="ARBA00022795"/>
    </source>
</evidence>
<keyword evidence="5" id="KW-0143">Chaperone</keyword>
<dbReference type="GO" id="GO:0071973">
    <property type="term" value="P:bacterial-type flagellum-dependent cell motility"/>
    <property type="evidence" value="ECO:0007669"/>
    <property type="project" value="TreeGrafter"/>
</dbReference>
<dbReference type="eggNOG" id="COG1516">
    <property type="taxonomic scope" value="Bacteria"/>
</dbReference>
<comment type="subcellular location">
    <subcellularLocation>
        <location evidence="1">Cytoplasm</location>
        <location evidence="1">Cytosol</location>
    </subcellularLocation>
</comment>
<dbReference type="Gene3D" id="1.20.120.340">
    <property type="entry name" value="Flagellar protein FliS"/>
    <property type="match status" value="1"/>
</dbReference>
<keyword evidence="3" id="KW-0963">Cytoplasm</keyword>
<comment type="similarity">
    <text evidence="2">Belongs to the FliS family.</text>
</comment>
<gene>
    <name evidence="6" type="ordered locus">Acel_0836</name>
</gene>
<name>A0LT49_ACIC1</name>
<dbReference type="AlphaFoldDB" id="A0LT49"/>
<reference evidence="6 7" key="1">
    <citation type="journal article" date="2009" name="Genome Res.">
        <title>Complete genome of the cellulolytic thermophile Acidothermus cellulolyticus 11B provides insights into its ecophysiological and evolutionary adaptations.</title>
        <authorList>
            <person name="Barabote R.D."/>
            <person name="Xie G."/>
            <person name="Leu D.H."/>
            <person name="Normand P."/>
            <person name="Necsulea A."/>
            <person name="Daubin V."/>
            <person name="Medigue C."/>
            <person name="Adney W.S."/>
            <person name="Xu X.C."/>
            <person name="Lapidus A."/>
            <person name="Parales R.E."/>
            <person name="Detter C."/>
            <person name="Pujic P."/>
            <person name="Bruce D."/>
            <person name="Lavire C."/>
            <person name="Challacombe J.F."/>
            <person name="Brettin T.S."/>
            <person name="Berry A.M."/>
        </authorList>
    </citation>
    <scope>NUCLEOTIDE SEQUENCE [LARGE SCALE GENOMIC DNA]</scope>
    <source>
        <strain evidence="7">ATCC 43068 / DSM 8971 / 11B</strain>
    </source>
</reference>
<dbReference type="GO" id="GO:0044780">
    <property type="term" value="P:bacterial-type flagellum assembly"/>
    <property type="evidence" value="ECO:0007669"/>
    <property type="project" value="InterPro"/>
</dbReference>
<keyword evidence="7" id="KW-1185">Reference proteome</keyword>
<dbReference type="PANTHER" id="PTHR34773:SF1">
    <property type="entry name" value="FLAGELLAR SECRETION CHAPERONE FLIS"/>
    <property type="match status" value="1"/>
</dbReference>
<organism evidence="6 7">
    <name type="scientific">Acidothermus cellulolyticus (strain ATCC 43068 / DSM 8971 / 11B)</name>
    <dbReference type="NCBI Taxonomy" id="351607"/>
    <lineage>
        <taxon>Bacteria</taxon>
        <taxon>Bacillati</taxon>
        <taxon>Actinomycetota</taxon>
        <taxon>Actinomycetes</taxon>
        <taxon>Acidothermales</taxon>
        <taxon>Acidothermaceae</taxon>
        <taxon>Acidothermus</taxon>
    </lineage>
</organism>
<evidence type="ECO:0000313" key="7">
    <source>
        <dbReference type="Proteomes" id="UP000008221"/>
    </source>
</evidence>
<dbReference type="CDD" id="cd16098">
    <property type="entry name" value="FliS"/>
    <property type="match status" value="1"/>
</dbReference>
<evidence type="ECO:0000313" key="6">
    <source>
        <dbReference type="EMBL" id="ABK52609.1"/>
    </source>
</evidence>
<evidence type="ECO:0000256" key="1">
    <source>
        <dbReference type="ARBA" id="ARBA00004514"/>
    </source>
</evidence>
<dbReference type="InterPro" id="IPR003713">
    <property type="entry name" value="FliS"/>
</dbReference>
<dbReference type="RefSeq" id="WP_011719672.1">
    <property type="nucleotide sequence ID" value="NC_008578.1"/>
</dbReference>
<keyword evidence="4" id="KW-1005">Bacterial flagellum biogenesis</keyword>
<protein>
    <submittedName>
        <fullName evidence="6">Flagellar protein FliS</fullName>
    </submittedName>
</protein>
<dbReference type="STRING" id="351607.Acel_0836"/>
<keyword evidence="6" id="KW-0282">Flagellum</keyword>
<dbReference type="EMBL" id="CP000481">
    <property type="protein sequence ID" value="ABK52609.1"/>
    <property type="molecule type" value="Genomic_DNA"/>
</dbReference>
<evidence type="ECO:0000256" key="3">
    <source>
        <dbReference type="ARBA" id="ARBA00022490"/>
    </source>
</evidence>
<dbReference type="PANTHER" id="PTHR34773">
    <property type="entry name" value="FLAGELLAR SECRETION CHAPERONE FLIS"/>
    <property type="match status" value="1"/>
</dbReference>
<sequence>MNAQARYLAASVATATPARLVVMLYDRLVLDIIQGRDALAEHRFADADAHLRHAQDIVFELRKGLRLDVWEGAAQLASIYVWLIKELIGANISRDAARADACRRLVEPLRDAWRQAAETVGAHDSMGASAVPIARAG</sequence>
<dbReference type="Pfam" id="PF02561">
    <property type="entry name" value="FliS"/>
    <property type="match status" value="1"/>
</dbReference>
<evidence type="ECO:0000256" key="2">
    <source>
        <dbReference type="ARBA" id="ARBA00008787"/>
    </source>
</evidence>
<dbReference type="SUPFAM" id="SSF101116">
    <property type="entry name" value="Flagellar export chaperone FliS"/>
    <property type="match status" value="1"/>
</dbReference>